<organism evidence="1 2">
    <name type="scientific">Petrolisthes manimaculis</name>
    <dbReference type="NCBI Taxonomy" id="1843537"/>
    <lineage>
        <taxon>Eukaryota</taxon>
        <taxon>Metazoa</taxon>
        <taxon>Ecdysozoa</taxon>
        <taxon>Arthropoda</taxon>
        <taxon>Crustacea</taxon>
        <taxon>Multicrustacea</taxon>
        <taxon>Malacostraca</taxon>
        <taxon>Eumalacostraca</taxon>
        <taxon>Eucarida</taxon>
        <taxon>Decapoda</taxon>
        <taxon>Pleocyemata</taxon>
        <taxon>Anomura</taxon>
        <taxon>Galatheoidea</taxon>
        <taxon>Porcellanidae</taxon>
        <taxon>Petrolisthes</taxon>
    </lineage>
</organism>
<reference evidence="1" key="1">
    <citation type="submission" date="2023-11" db="EMBL/GenBank/DDBJ databases">
        <title>Genome assemblies of two species of porcelain crab, Petrolisthes cinctipes and Petrolisthes manimaculis (Anomura: Porcellanidae).</title>
        <authorList>
            <person name="Angst P."/>
        </authorList>
    </citation>
    <scope>NUCLEOTIDE SEQUENCE</scope>
    <source>
        <strain evidence="1">PB745_02</strain>
        <tissue evidence="1">Gill</tissue>
    </source>
</reference>
<protein>
    <submittedName>
        <fullName evidence="1">Uncharacterized protein</fullName>
    </submittedName>
</protein>
<evidence type="ECO:0000313" key="1">
    <source>
        <dbReference type="EMBL" id="KAK4309224.1"/>
    </source>
</evidence>
<proteinExistence type="predicted"/>
<keyword evidence="2" id="KW-1185">Reference proteome</keyword>
<comment type="caution">
    <text evidence="1">The sequence shown here is derived from an EMBL/GenBank/DDBJ whole genome shotgun (WGS) entry which is preliminary data.</text>
</comment>
<evidence type="ECO:0000313" key="2">
    <source>
        <dbReference type="Proteomes" id="UP001292094"/>
    </source>
</evidence>
<dbReference type="EMBL" id="JAWZYT010001783">
    <property type="protein sequence ID" value="KAK4309224.1"/>
    <property type="molecule type" value="Genomic_DNA"/>
</dbReference>
<name>A0AAE1PL24_9EUCA</name>
<gene>
    <name evidence="1" type="ORF">Pmani_019150</name>
</gene>
<sequence>MVLMGRGRCGRIGDVDVEGEKEDGEEYVVLMQRGKEEEGEGEAVLILRDGEGEGEGRDVLMKREGKDGC</sequence>
<accession>A0AAE1PL24</accession>
<dbReference type="Proteomes" id="UP001292094">
    <property type="component" value="Unassembled WGS sequence"/>
</dbReference>
<dbReference type="AlphaFoldDB" id="A0AAE1PL24"/>